<dbReference type="EMBL" id="GBRH01224535">
    <property type="protein sequence ID" value="JAD73360.1"/>
    <property type="molecule type" value="Transcribed_RNA"/>
</dbReference>
<dbReference type="AlphaFoldDB" id="A0A0A9CIY8"/>
<feature type="region of interest" description="Disordered" evidence="1">
    <location>
        <begin position="1"/>
        <end position="45"/>
    </location>
</feature>
<protein>
    <submittedName>
        <fullName evidence="2">Uncharacterized protein</fullName>
    </submittedName>
</protein>
<evidence type="ECO:0000256" key="1">
    <source>
        <dbReference type="SAM" id="MobiDB-lite"/>
    </source>
</evidence>
<sequence length="76" mass="8007">MPVRAACPAGVRRNAHQKPRASSQPISRGAGMTKAGPRTKMLDGMHRPSWTTVAASVPGCIYFSIGGLRLGSCTKI</sequence>
<reference evidence="2" key="1">
    <citation type="submission" date="2014-09" db="EMBL/GenBank/DDBJ databases">
        <authorList>
            <person name="Magalhaes I.L.F."/>
            <person name="Oliveira U."/>
            <person name="Santos F.R."/>
            <person name="Vidigal T.H.D.A."/>
            <person name="Brescovit A.D."/>
            <person name="Santos A.J."/>
        </authorList>
    </citation>
    <scope>NUCLEOTIDE SEQUENCE</scope>
    <source>
        <tissue evidence="2">Shoot tissue taken approximately 20 cm above the soil surface</tissue>
    </source>
</reference>
<name>A0A0A9CIY8_ARUDO</name>
<evidence type="ECO:0000313" key="2">
    <source>
        <dbReference type="EMBL" id="JAD73360.1"/>
    </source>
</evidence>
<reference evidence="2" key="2">
    <citation type="journal article" date="2015" name="Data Brief">
        <title>Shoot transcriptome of the giant reed, Arundo donax.</title>
        <authorList>
            <person name="Barrero R.A."/>
            <person name="Guerrero F.D."/>
            <person name="Moolhuijzen P."/>
            <person name="Goolsby J.A."/>
            <person name="Tidwell J."/>
            <person name="Bellgard S.E."/>
            <person name="Bellgard M.I."/>
        </authorList>
    </citation>
    <scope>NUCLEOTIDE SEQUENCE</scope>
    <source>
        <tissue evidence="2">Shoot tissue taken approximately 20 cm above the soil surface</tissue>
    </source>
</reference>
<proteinExistence type="predicted"/>
<accession>A0A0A9CIY8</accession>
<organism evidence="2">
    <name type="scientific">Arundo donax</name>
    <name type="common">Giant reed</name>
    <name type="synonym">Donax arundinaceus</name>
    <dbReference type="NCBI Taxonomy" id="35708"/>
    <lineage>
        <taxon>Eukaryota</taxon>
        <taxon>Viridiplantae</taxon>
        <taxon>Streptophyta</taxon>
        <taxon>Embryophyta</taxon>
        <taxon>Tracheophyta</taxon>
        <taxon>Spermatophyta</taxon>
        <taxon>Magnoliopsida</taxon>
        <taxon>Liliopsida</taxon>
        <taxon>Poales</taxon>
        <taxon>Poaceae</taxon>
        <taxon>PACMAD clade</taxon>
        <taxon>Arundinoideae</taxon>
        <taxon>Arundineae</taxon>
        <taxon>Arundo</taxon>
    </lineage>
</organism>